<protein>
    <recommendedName>
        <fullName evidence="13">Cytochrome P450</fullName>
    </recommendedName>
</protein>
<dbReference type="PRINTS" id="PR00463">
    <property type="entry name" value="EP450I"/>
</dbReference>
<dbReference type="PANTHER" id="PTHR46300:SF1">
    <property type="entry name" value="P450, PUTATIVE (EUROFUNG)-RELATED"/>
    <property type="match status" value="1"/>
</dbReference>
<feature type="binding site" description="axial binding residue" evidence="8">
    <location>
        <position position="535"/>
    </location>
    <ligand>
        <name>heme</name>
        <dbReference type="ChEBI" id="CHEBI:30413"/>
    </ligand>
    <ligandPart>
        <name>Fe</name>
        <dbReference type="ChEBI" id="CHEBI:18248"/>
    </ligandPart>
</feature>
<keyword evidence="10" id="KW-0472">Membrane</keyword>
<dbReference type="GO" id="GO:0005506">
    <property type="term" value="F:iron ion binding"/>
    <property type="evidence" value="ECO:0007669"/>
    <property type="project" value="InterPro"/>
</dbReference>
<evidence type="ECO:0000256" key="10">
    <source>
        <dbReference type="SAM" id="Phobius"/>
    </source>
</evidence>
<keyword evidence="10" id="KW-0812">Transmembrane</keyword>
<dbReference type="PROSITE" id="PS00086">
    <property type="entry name" value="CYTOCHROME_P450"/>
    <property type="match status" value="1"/>
</dbReference>
<dbReference type="GO" id="GO:0020037">
    <property type="term" value="F:heme binding"/>
    <property type="evidence" value="ECO:0007669"/>
    <property type="project" value="InterPro"/>
</dbReference>
<reference evidence="11" key="1">
    <citation type="submission" date="2022-10" db="EMBL/GenBank/DDBJ databases">
        <title>Tapping the CABI collections for fungal endophytes: first genome assemblies for Collariella, Neodidymelliopsis, Ascochyta clinopodiicola, Didymella pomorum, Didymosphaeria variabile, Neocosmospora piperis and Neocucurbitaria cava.</title>
        <authorList>
            <person name="Hill R."/>
        </authorList>
    </citation>
    <scope>NUCLEOTIDE SEQUENCE</scope>
    <source>
        <strain evidence="11">IMI 355082</strain>
    </source>
</reference>
<evidence type="ECO:0000313" key="11">
    <source>
        <dbReference type="EMBL" id="KAJ4395816.1"/>
    </source>
</evidence>
<dbReference type="InterPro" id="IPR036396">
    <property type="entry name" value="Cyt_P450_sf"/>
</dbReference>
<dbReference type="PRINTS" id="PR00385">
    <property type="entry name" value="P450"/>
</dbReference>
<dbReference type="GO" id="GO:0004497">
    <property type="term" value="F:monooxygenase activity"/>
    <property type="evidence" value="ECO:0007669"/>
    <property type="project" value="UniProtKB-KW"/>
</dbReference>
<evidence type="ECO:0000256" key="1">
    <source>
        <dbReference type="ARBA" id="ARBA00001971"/>
    </source>
</evidence>
<keyword evidence="3 8" id="KW-0349">Heme</keyword>
<proteinExistence type="inferred from homology"/>
<evidence type="ECO:0000256" key="4">
    <source>
        <dbReference type="ARBA" id="ARBA00022723"/>
    </source>
</evidence>
<evidence type="ECO:0000256" key="7">
    <source>
        <dbReference type="ARBA" id="ARBA00023033"/>
    </source>
</evidence>
<keyword evidence="7 9" id="KW-0503">Monooxygenase</keyword>
<dbReference type="SUPFAM" id="SSF48264">
    <property type="entry name" value="Cytochrome P450"/>
    <property type="match status" value="1"/>
</dbReference>
<dbReference type="GO" id="GO:0016705">
    <property type="term" value="F:oxidoreductase activity, acting on paired donors, with incorporation or reduction of molecular oxygen"/>
    <property type="evidence" value="ECO:0007669"/>
    <property type="project" value="InterPro"/>
</dbReference>
<keyword evidence="6 8" id="KW-0408">Iron</keyword>
<dbReference type="InterPro" id="IPR017972">
    <property type="entry name" value="Cyt_P450_CS"/>
</dbReference>
<comment type="cofactor">
    <cofactor evidence="1 8">
        <name>heme</name>
        <dbReference type="ChEBI" id="CHEBI:30413"/>
    </cofactor>
</comment>
<dbReference type="InterPro" id="IPR002401">
    <property type="entry name" value="Cyt_P450_E_grp-I"/>
</dbReference>
<dbReference type="OrthoDB" id="1103324at2759"/>
<comment type="caution">
    <text evidence="11">The sequence shown here is derived from an EMBL/GenBank/DDBJ whole genome shotgun (WGS) entry which is preliminary data.</text>
</comment>
<sequence length="663" mass="72986">MGLSARIAAMREWQVIYYHLAFLLTSVGLVGYVIQSYGRYKAAKYRCHPSTGTHHGQVPKLDGSALYYGGGRWPVYDTRFNLRLSLLHGPVIRVEQGTRSFWTALLQQVDTSFLYLTGQPSRTDDTTILINSLTGDDGTLKRLLNSCASRAPSIATGKYLSRGRRIVLMPYGPEWLRHRKAFASLLTREKVRTLWAAALQVEAMVLVERLADVKDDGTLGGKRVVKEVSRFTASTVLQITYARRVATPDDPILKDLEVVSRNIASAFQPGRYWVENFAPLDIFPAFISPWKRKLNADHEFEASLFCRLLEDVEVRLGGISYEAQKGQDVETITPVEQCAAAQLLRGQARHGELDRDSIAYLAAGLFEAGTETTAMTINTFLLGTASNPEATRRAQAEMDELIALKCDGNGSKTMPGFEDLQGLPLLSAFVKEALRLTPAGASGVGHTFAGEGSQSFDLAHDKGEASLTKLDVPGGATVLANIYGLHHDCAMFLDPWRFNPSRWLSPAKTKEHVCRSTTLDYTHACFAFGFGKRICPGSTLACYSLTMAMALLLLCFDFSFTETAARLCVEMQNQDNKEYSAWQQLIGKEGRQVTERERTLKQGGQASREAKIGTVLVDAHVAFKLSREQVGECVHLVPREDGAGLAVVKNGLAALRSSSEIKG</sequence>
<keyword evidence="10" id="KW-1133">Transmembrane helix</keyword>
<dbReference type="EMBL" id="JAPEVB010000001">
    <property type="protein sequence ID" value="KAJ4395816.1"/>
    <property type="molecule type" value="Genomic_DNA"/>
</dbReference>
<dbReference type="Gene3D" id="1.10.630.10">
    <property type="entry name" value="Cytochrome P450"/>
    <property type="match status" value="1"/>
</dbReference>
<evidence type="ECO:0000256" key="3">
    <source>
        <dbReference type="ARBA" id="ARBA00022617"/>
    </source>
</evidence>
<evidence type="ECO:0008006" key="13">
    <source>
        <dbReference type="Google" id="ProtNLM"/>
    </source>
</evidence>
<feature type="transmembrane region" description="Helical" evidence="10">
    <location>
        <begin position="15"/>
        <end position="34"/>
    </location>
</feature>
<dbReference type="Pfam" id="PF00067">
    <property type="entry name" value="p450"/>
    <property type="match status" value="1"/>
</dbReference>
<evidence type="ECO:0000256" key="8">
    <source>
        <dbReference type="PIRSR" id="PIRSR602401-1"/>
    </source>
</evidence>
<organism evidence="11 12">
    <name type="scientific">Gnomoniopsis smithogilvyi</name>
    <dbReference type="NCBI Taxonomy" id="1191159"/>
    <lineage>
        <taxon>Eukaryota</taxon>
        <taxon>Fungi</taxon>
        <taxon>Dikarya</taxon>
        <taxon>Ascomycota</taxon>
        <taxon>Pezizomycotina</taxon>
        <taxon>Sordariomycetes</taxon>
        <taxon>Sordariomycetidae</taxon>
        <taxon>Diaporthales</taxon>
        <taxon>Gnomoniaceae</taxon>
        <taxon>Gnomoniopsis</taxon>
    </lineage>
</organism>
<name>A0A9W8YYX9_9PEZI</name>
<dbReference type="Proteomes" id="UP001140453">
    <property type="component" value="Unassembled WGS sequence"/>
</dbReference>
<evidence type="ECO:0000256" key="6">
    <source>
        <dbReference type="ARBA" id="ARBA00023004"/>
    </source>
</evidence>
<keyword evidence="5 9" id="KW-0560">Oxidoreductase</keyword>
<dbReference type="PANTHER" id="PTHR46300">
    <property type="entry name" value="P450, PUTATIVE (EUROFUNG)-RELATED-RELATED"/>
    <property type="match status" value="1"/>
</dbReference>
<dbReference type="InterPro" id="IPR001128">
    <property type="entry name" value="Cyt_P450"/>
</dbReference>
<comment type="similarity">
    <text evidence="2 9">Belongs to the cytochrome P450 family.</text>
</comment>
<keyword evidence="12" id="KW-1185">Reference proteome</keyword>
<keyword evidence="4 8" id="KW-0479">Metal-binding</keyword>
<evidence type="ECO:0000256" key="9">
    <source>
        <dbReference type="RuleBase" id="RU000461"/>
    </source>
</evidence>
<evidence type="ECO:0000256" key="2">
    <source>
        <dbReference type="ARBA" id="ARBA00010617"/>
    </source>
</evidence>
<evidence type="ECO:0000256" key="5">
    <source>
        <dbReference type="ARBA" id="ARBA00023002"/>
    </source>
</evidence>
<evidence type="ECO:0000313" key="12">
    <source>
        <dbReference type="Proteomes" id="UP001140453"/>
    </source>
</evidence>
<dbReference type="AlphaFoldDB" id="A0A9W8YYX9"/>
<dbReference type="InterPro" id="IPR050364">
    <property type="entry name" value="Cytochrome_P450_fung"/>
</dbReference>
<accession>A0A9W8YYX9</accession>
<gene>
    <name evidence="11" type="ORF">N0V93_000030</name>
</gene>